<accession>A0A9D3A1W0</accession>
<gene>
    <name evidence="2" type="ORF">K8U77_07905</name>
</gene>
<reference evidence="2" key="1">
    <citation type="journal article" date="2021" name="PeerJ">
        <title>Extensive microbial diversity within the chicken gut microbiome revealed by metagenomics and culture.</title>
        <authorList>
            <person name="Gilroy R."/>
            <person name="Ravi A."/>
            <person name="Getino M."/>
            <person name="Pursley I."/>
            <person name="Horton D.L."/>
            <person name="Alikhan N.F."/>
            <person name="Baker D."/>
            <person name="Gharbi K."/>
            <person name="Hall N."/>
            <person name="Watson M."/>
            <person name="Adriaenssens E.M."/>
            <person name="Foster-Nyarko E."/>
            <person name="Jarju S."/>
            <person name="Secka A."/>
            <person name="Antonio M."/>
            <person name="Oren A."/>
            <person name="Chaudhuri R.R."/>
            <person name="La Ragione R."/>
            <person name="Hildebrand F."/>
            <person name="Pallen M.J."/>
        </authorList>
    </citation>
    <scope>NUCLEOTIDE SEQUENCE</scope>
    <source>
        <strain evidence="2">ChiGjej6B6-11269</strain>
    </source>
</reference>
<dbReference type="SUPFAM" id="SSF46955">
    <property type="entry name" value="Putative DNA-binding domain"/>
    <property type="match status" value="1"/>
</dbReference>
<dbReference type="InterPro" id="IPR041657">
    <property type="entry name" value="HTH_17"/>
</dbReference>
<reference evidence="2" key="2">
    <citation type="submission" date="2021-09" db="EMBL/GenBank/DDBJ databases">
        <authorList>
            <person name="Gilroy R."/>
        </authorList>
    </citation>
    <scope>NUCLEOTIDE SEQUENCE</scope>
    <source>
        <strain evidence="2">ChiGjej6B6-11269</strain>
    </source>
</reference>
<organism evidence="2 3">
    <name type="scientific">Slackia equolifaciens</name>
    <dbReference type="NCBI Taxonomy" id="498718"/>
    <lineage>
        <taxon>Bacteria</taxon>
        <taxon>Bacillati</taxon>
        <taxon>Actinomycetota</taxon>
        <taxon>Coriobacteriia</taxon>
        <taxon>Eggerthellales</taxon>
        <taxon>Eggerthellaceae</taxon>
        <taxon>Slackia</taxon>
    </lineage>
</organism>
<feature type="domain" description="Helix-turn-helix" evidence="1">
    <location>
        <begin position="11"/>
        <end position="53"/>
    </location>
</feature>
<dbReference type="Pfam" id="PF12728">
    <property type="entry name" value="HTH_17"/>
    <property type="match status" value="1"/>
</dbReference>
<dbReference type="AlphaFoldDB" id="A0A9D3A1W0"/>
<evidence type="ECO:0000259" key="1">
    <source>
        <dbReference type="Pfam" id="PF12728"/>
    </source>
</evidence>
<name>A0A9D3A1W0_9ACTN</name>
<protein>
    <submittedName>
        <fullName evidence="2">Helix-turn-helix domain-containing protein</fullName>
    </submittedName>
</protein>
<evidence type="ECO:0000313" key="2">
    <source>
        <dbReference type="EMBL" id="HJF66017.1"/>
    </source>
</evidence>
<evidence type="ECO:0000313" key="3">
    <source>
        <dbReference type="Proteomes" id="UP000786989"/>
    </source>
</evidence>
<comment type="caution">
    <text evidence="2">The sequence shown here is derived from an EMBL/GenBank/DDBJ whole genome shotgun (WGS) entry which is preliminary data.</text>
</comment>
<dbReference type="Proteomes" id="UP000786989">
    <property type="component" value="Unassembled WGS sequence"/>
</dbReference>
<sequence>MGTKFDDLPLFLTPQQLAQITGEHVNSIRRGITEGRIPADKVNGRWRICRDAVFAKTKEGLLFGEKVES</sequence>
<proteinExistence type="predicted"/>
<dbReference type="EMBL" id="DYWI01000151">
    <property type="protein sequence ID" value="HJF66017.1"/>
    <property type="molecule type" value="Genomic_DNA"/>
</dbReference>
<dbReference type="InterPro" id="IPR009061">
    <property type="entry name" value="DNA-bd_dom_put_sf"/>
</dbReference>